<evidence type="ECO:0000313" key="1">
    <source>
        <dbReference type="EMBL" id="KAJ1125875.1"/>
    </source>
</evidence>
<evidence type="ECO:0000313" key="2">
    <source>
        <dbReference type="Proteomes" id="UP001066276"/>
    </source>
</evidence>
<keyword evidence="2" id="KW-1185">Reference proteome</keyword>
<proteinExistence type="predicted"/>
<sequence>MTEIYNLFAMVHSAPILPTSSEFPITDIHTKLQYSFKFILTKAITRKRPSPKVHSNNSNEWYTRDCRLAKKALVTALKTKTPLEVHAKGQASAINVRYEKIKIRHKKISLTPGQMACSFDEKNLVREERLTRSLQRQLYEQHNGPRGNSLPKKPMVFTCGTDFPDVQASVINVRCEKIKIRHKKISLTPGQMACSFDEKHLVREEGSTRSSQTITNKLYLKTQICKTHNDTRANSLSRKPMAFISSTDFPDVQDLTIFTAVLNEDHKRGARLLTFTVSLCCHVSSRLKFNCEEALSNSYDGDHFVTRLNVTEKQALAEALLFHNIKPCDEAINITRVVESLILGLYLD</sequence>
<organism evidence="1 2">
    <name type="scientific">Pleurodeles waltl</name>
    <name type="common">Iberian ribbed newt</name>
    <dbReference type="NCBI Taxonomy" id="8319"/>
    <lineage>
        <taxon>Eukaryota</taxon>
        <taxon>Metazoa</taxon>
        <taxon>Chordata</taxon>
        <taxon>Craniata</taxon>
        <taxon>Vertebrata</taxon>
        <taxon>Euteleostomi</taxon>
        <taxon>Amphibia</taxon>
        <taxon>Batrachia</taxon>
        <taxon>Caudata</taxon>
        <taxon>Salamandroidea</taxon>
        <taxon>Salamandridae</taxon>
        <taxon>Pleurodelinae</taxon>
        <taxon>Pleurodeles</taxon>
    </lineage>
</organism>
<dbReference type="AlphaFoldDB" id="A0AAV7PFK9"/>
<comment type="caution">
    <text evidence="1">The sequence shown here is derived from an EMBL/GenBank/DDBJ whole genome shotgun (WGS) entry which is preliminary data.</text>
</comment>
<dbReference type="EMBL" id="JANPWB010000011">
    <property type="protein sequence ID" value="KAJ1125875.1"/>
    <property type="molecule type" value="Genomic_DNA"/>
</dbReference>
<gene>
    <name evidence="1" type="ORF">NDU88_004290</name>
</gene>
<reference evidence="1" key="1">
    <citation type="journal article" date="2022" name="bioRxiv">
        <title>Sequencing and chromosome-scale assembly of the giantPleurodeles waltlgenome.</title>
        <authorList>
            <person name="Brown T."/>
            <person name="Elewa A."/>
            <person name="Iarovenko S."/>
            <person name="Subramanian E."/>
            <person name="Araus A.J."/>
            <person name="Petzold A."/>
            <person name="Susuki M."/>
            <person name="Suzuki K.-i.T."/>
            <person name="Hayashi T."/>
            <person name="Toyoda A."/>
            <person name="Oliveira C."/>
            <person name="Osipova E."/>
            <person name="Leigh N.D."/>
            <person name="Simon A."/>
            <person name="Yun M.H."/>
        </authorList>
    </citation>
    <scope>NUCLEOTIDE SEQUENCE</scope>
    <source>
        <strain evidence="1">20211129_DDA</strain>
        <tissue evidence="1">Liver</tissue>
    </source>
</reference>
<dbReference type="Proteomes" id="UP001066276">
    <property type="component" value="Chromosome 7"/>
</dbReference>
<protein>
    <submittedName>
        <fullName evidence="1">Uncharacterized protein</fullName>
    </submittedName>
</protein>
<name>A0AAV7PFK9_PLEWA</name>
<accession>A0AAV7PFK9</accession>